<name>A0A7I7R9E7_9MYCO</name>
<dbReference type="AlphaFoldDB" id="A0A7I7R9E7"/>
<gene>
    <name evidence="3" type="ORF">BST33_09190</name>
</gene>
<keyword evidence="2" id="KW-1133">Transmembrane helix</keyword>
<evidence type="ECO:0000256" key="2">
    <source>
        <dbReference type="SAM" id="Phobius"/>
    </source>
</evidence>
<keyword evidence="4" id="KW-1185">Reference proteome</keyword>
<feature type="transmembrane region" description="Helical" evidence="2">
    <location>
        <begin position="29"/>
        <end position="47"/>
    </location>
</feature>
<evidence type="ECO:0000256" key="1">
    <source>
        <dbReference type="SAM" id="MobiDB-lite"/>
    </source>
</evidence>
<accession>A0A7I7R9E7</accession>
<comment type="caution">
    <text evidence="3">The sequence shown here is derived from an EMBL/GenBank/DDBJ whole genome shotgun (WGS) entry which is preliminary data.</text>
</comment>
<keyword evidence="2" id="KW-0472">Membrane</keyword>
<feature type="region of interest" description="Disordered" evidence="1">
    <location>
        <begin position="52"/>
        <end position="112"/>
    </location>
</feature>
<protein>
    <submittedName>
        <fullName evidence="3">Uncharacterized protein</fullName>
    </submittedName>
</protein>
<organism evidence="3 4">
    <name type="scientific">Mycolicibacter minnesotensis</name>
    <dbReference type="NCBI Taxonomy" id="1118379"/>
    <lineage>
        <taxon>Bacteria</taxon>
        <taxon>Bacillati</taxon>
        <taxon>Actinomycetota</taxon>
        <taxon>Actinomycetes</taxon>
        <taxon>Mycobacteriales</taxon>
        <taxon>Mycobacteriaceae</taxon>
        <taxon>Mycolicibacter</taxon>
    </lineage>
</organism>
<dbReference type="RefSeq" id="WP_083025152.1">
    <property type="nucleotide sequence ID" value="NZ_AP022589.1"/>
</dbReference>
<dbReference type="Proteomes" id="UP000192320">
    <property type="component" value="Unassembled WGS sequence"/>
</dbReference>
<evidence type="ECO:0000313" key="3">
    <source>
        <dbReference type="EMBL" id="ORB01341.1"/>
    </source>
</evidence>
<reference evidence="3 4" key="1">
    <citation type="submission" date="2017-02" db="EMBL/GenBank/DDBJ databases">
        <title>The new phylogeny of genus Mycobacterium.</title>
        <authorList>
            <person name="Tortoli E."/>
            <person name="Trovato A."/>
            <person name="Cirillo D.M."/>
        </authorList>
    </citation>
    <scope>NUCLEOTIDE SEQUENCE [LARGE SCALE GENOMIC DNA]</scope>
    <source>
        <strain evidence="3 4">DSM 45633</strain>
    </source>
</reference>
<dbReference type="EMBL" id="MVHZ01000007">
    <property type="protein sequence ID" value="ORB01341.1"/>
    <property type="molecule type" value="Genomic_DNA"/>
</dbReference>
<proteinExistence type="predicted"/>
<evidence type="ECO:0000313" key="4">
    <source>
        <dbReference type="Proteomes" id="UP000192320"/>
    </source>
</evidence>
<keyword evidence="2" id="KW-0812">Transmembrane</keyword>
<sequence length="112" mass="11662">MLVIALVLAVVGLAALVFAVVTSNALVAWVCIGASLLGVLLLIVDGLRERRANTRPAQDPTDEVDPETPADDDDNVEVESADEAEVADFDAEASAELPEATGEDEPAAHPLD</sequence>
<feature type="compositionally biased region" description="Acidic residues" evidence="1">
    <location>
        <begin position="60"/>
        <end position="93"/>
    </location>
</feature>